<keyword evidence="11" id="KW-1185">Reference proteome</keyword>
<proteinExistence type="inferred from homology"/>
<evidence type="ECO:0000313" key="12">
    <source>
        <dbReference type="RefSeq" id="XP_022947791.1"/>
    </source>
</evidence>
<dbReference type="Pfam" id="PF03094">
    <property type="entry name" value="Mlo"/>
    <property type="match status" value="1"/>
</dbReference>
<keyword evidence="4 8" id="KW-0611">Plant defense</keyword>
<feature type="transmembrane region" description="Helical" evidence="10">
    <location>
        <begin position="296"/>
        <end position="319"/>
    </location>
</feature>
<comment type="function">
    <text evidence="8">May be involved in modulation of pathogen defense and leaf cell death.</text>
</comment>
<evidence type="ECO:0000256" key="10">
    <source>
        <dbReference type="SAM" id="Phobius"/>
    </source>
</evidence>
<feature type="transmembrane region" description="Helical" evidence="10">
    <location>
        <begin position="348"/>
        <end position="372"/>
    </location>
</feature>
<evidence type="ECO:0000256" key="6">
    <source>
        <dbReference type="ARBA" id="ARBA00023136"/>
    </source>
</evidence>
<feature type="transmembrane region" description="Helical" evidence="10">
    <location>
        <begin position="143"/>
        <end position="165"/>
    </location>
</feature>
<dbReference type="KEGG" id="cmos:111451549"/>
<feature type="transmembrane region" description="Helical" evidence="10">
    <location>
        <begin position="15"/>
        <end position="38"/>
    </location>
</feature>
<feature type="transmembrane region" description="Helical" evidence="10">
    <location>
        <begin position="272"/>
        <end position="290"/>
    </location>
</feature>
<keyword evidence="7 8" id="KW-0568">Pathogenesis-related protein</keyword>
<dbReference type="InterPro" id="IPR004326">
    <property type="entry name" value="Mlo"/>
</dbReference>
<dbReference type="PANTHER" id="PTHR31942:SF57">
    <property type="entry name" value="MLO-LIKE PROTEIN"/>
    <property type="match status" value="1"/>
</dbReference>
<dbReference type="AlphaFoldDB" id="A0A6J1G7G0"/>
<evidence type="ECO:0000256" key="2">
    <source>
        <dbReference type="ARBA" id="ARBA00006574"/>
    </source>
</evidence>
<feature type="transmembrane region" description="Helical" evidence="10">
    <location>
        <begin position="59"/>
        <end position="78"/>
    </location>
</feature>
<evidence type="ECO:0000256" key="3">
    <source>
        <dbReference type="ARBA" id="ARBA00022692"/>
    </source>
</evidence>
<dbReference type="Proteomes" id="UP000504609">
    <property type="component" value="Unplaced"/>
</dbReference>
<feature type="region of interest" description="Disordered" evidence="9">
    <location>
        <begin position="440"/>
        <end position="466"/>
    </location>
</feature>
<dbReference type="GO" id="GO:0006952">
    <property type="term" value="P:defense response"/>
    <property type="evidence" value="ECO:0007669"/>
    <property type="project" value="UniProtKB-KW"/>
</dbReference>
<organism evidence="11 12">
    <name type="scientific">Cucurbita moschata</name>
    <name type="common">Winter crookneck squash</name>
    <name type="synonym">Cucurbita pepo var. moschata</name>
    <dbReference type="NCBI Taxonomy" id="3662"/>
    <lineage>
        <taxon>Eukaryota</taxon>
        <taxon>Viridiplantae</taxon>
        <taxon>Streptophyta</taxon>
        <taxon>Embryophyta</taxon>
        <taxon>Tracheophyta</taxon>
        <taxon>Spermatophyta</taxon>
        <taxon>Magnoliopsida</taxon>
        <taxon>eudicotyledons</taxon>
        <taxon>Gunneridae</taxon>
        <taxon>Pentapetalae</taxon>
        <taxon>rosids</taxon>
        <taxon>fabids</taxon>
        <taxon>Cucurbitales</taxon>
        <taxon>Cucurbitaceae</taxon>
        <taxon>Cucurbiteae</taxon>
        <taxon>Cucurbita</taxon>
    </lineage>
</organism>
<evidence type="ECO:0000256" key="1">
    <source>
        <dbReference type="ARBA" id="ARBA00004141"/>
    </source>
</evidence>
<evidence type="ECO:0000313" key="11">
    <source>
        <dbReference type="Proteomes" id="UP000504609"/>
    </source>
</evidence>
<dbReference type="RefSeq" id="XP_022947791.1">
    <property type="nucleotide sequence ID" value="XM_023092023.1"/>
</dbReference>
<dbReference type="GO" id="GO:0005516">
    <property type="term" value="F:calmodulin binding"/>
    <property type="evidence" value="ECO:0007669"/>
    <property type="project" value="UniProtKB-KW"/>
</dbReference>
<evidence type="ECO:0000256" key="4">
    <source>
        <dbReference type="ARBA" id="ARBA00022821"/>
    </source>
</evidence>
<evidence type="ECO:0000256" key="7">
    <source>
        <dbReference type="ARBA" id="ARBA00023265"/>
    </source>
</evidence>
<protein>
    <recommendedName>
        <fullName evidence="8">MLO-like protein</fullName>
    </recommendedName>
</protein>
<dbReference type="GO" id="GO:0016020">
    <property type="term" value="C:membrane"/>
    <property type="evidence" value="ECO:0007669"/>
    <property type="project" value="UniProtKB-SubCell"/>
</dbReference>
<reference evidence="12" key="1">
    <citation type="submission" date="2025-08" db="UniProtKB">
        <authorList>
            <consortium name="RefSeq"/>
        </authorList>
    </citation>
    <scope>IDENTIFICATION</scope>
    <source>
        <tissue evidence="12">Young leaves</tissue>
    </source>
</reference>
<keyword evidence="5 8" id="KW-1133">Transmembrane helix</keyword>
<sequence length="543" mass="62540">MGEISSGSLETTPTWAVAVFVFVFFFLAFIIETSLHHLTKFLRGRKFKSFKRALGKIKIEMMKMGFISLLLAFTEASIPNICVTKRVSKSFLPCRDIAMEASMESVVFASTRTPVLNSDQTDHCESKGMVSLMSREGVSQLNVLISLLAVFHVLYCMFTMCLGIAKIRKWKEWEKETRALDYQMDNDPRRFRLTSQTSIGRRHLNFYATHPLLVWPVCFIRQFSGSVSKSDYFTLRNGFITSNIAGGCEFNFQKFVHRAFDHDFVQVIQIRFWIWIFSILFIFFSAHEFYNHYWLPFIPLVIVVTVGTKLEVIITTMCVESSRRNPISQGEFTVKPHDQLFWFSKPNWLLYLIQFVLIQNSFQLAFSTWTWFEFGVKSCFNRRNEDIAIRLGMGVGVQLLCGYVTLPLYALVTQMGSSLKRTVFTDGVVEGLKNWKKRSKRRLSNKRSSSTRYSKSMSFHSEHRNSLSHLSGREMSIVATAEERNSMRGRSNSGGCDEEAVSCTQREKCKVGMRSNYDGEISFASTWKELEIKMIGEGAYETL</sequence>
<keyword evidence="3 8" id="KW-0812">Transmembrane</keyword>
<comment type="domain">
    <text evidence="8">The C-terminus contains a calmodulin-binding domain, which binds calmodulin in a calcium-dependent fashion.</text>
</comment>
<evidence type="ECO:0000256" key="9">
    <source>
        <dbReference type="SAM" id="MobiDB-lite"/>
    </source>
</evidence>
<gene>
    <name evidence="12" type="primary">LOC111451549</name>
    <name evidence="8" type="synonym">MLO</name>
</gene>
<evidence type="ECO:0000256" key="5">
    <source>
        <dbReference type="ARBA" id="ARBA00022989"/>
    </source>
</evidence>
<dbReference type="GeneID" id="111451549"/>
<dbReference type="PANTHER" id="PTHR31942">
    <property type="entry name" value="MLO-LIKE PROTEIN 1"/>
    <property type="match status" value="1"/>
</dbReference>
<name>A0A6J1G7G0_CUCMO</name>
<evidence type="ECO:0000256" key="8">
    <source>
        <dbReference type="RuleBase" id="RU280816"/>
    </source>
</evidence>
<comment type="similarity">
    <text evidence="2 8">Belongs to the MLO family.</text>
</comment>
<feature type="transmembrane region" description="Helical" evidence="10">
    <location>
        <begin position="387"/>
        <end position="412"/>
    </location>
</feature>
<accession>A0A6J1G7G0</accession>
<comment type="subcellular location">
    <subcellularLocation>
        <location evidence="1 8">Membrane</location>
        <topology evidence="1 8">Multi-pass membrane protein</topology>
    </subcellularLocation>
</comment>
<feature type="compositionally biased region" description="Low complexity" evidence="9">
    <location>
        <begin position="446"/>
        <end position="458"/>
    </location>
</feature>
<keyword evidence="8" id="KW-0112">Calmodulin-binding</keyword>
<keyword evidence="6 8" id="KW-0472">Membrane</keyword>